<organism evidence="7 8">
    <name type="scientific">Embleya scabrispora</name>
    <dbReference type="NCBI Taxonomy" id="159449"/>
    <lineage>
        <taxon>Bacteria</taxon>
        <taxon>Bacillati</taxon>
        <taxon>Actinomycetota</taxon>
        <taxon>Actinomycetes</taxon>
        <taxon>Kitasatosporales</taxon>
        <taxon>Streptomycetaceae</taxon>
        <taxon>Embleya</taxon>
    </lineage>
</organism>
<dbReference type="InterPro" id="IPR020841">
    <property type="entry name" value="PKS_Beta-ketoAc_synthase_dom"/>
</dbReference>
<dbReference type="OrthoDB" id="9778690at2"/>
<comment type="similarity">
    <text evidence="4">Belongs to the thiolase-like superfamily. Beta-ketoacyl-ACP synthases family.</text>
</comment>
<evidence type="ECO:0000259" key="6">
    <source>
        <dbReference type="PROSITE" id="PS52019"/>
    </source>
</evidence>
<evidence type="ECO:0000313" key="7">
    <source>
        <dbReference type="EMBL" id="OPC77947.1"/>
    </source>
</evidence>
<dbReference type="InterPro" id="IPR050091">
    <property type="entry name" value="PKS_NRPS_Biosynth_Enz"/>
</dbReference>
<evidence type="ECO:0000259" key="5">
    <source>
        <dbReference type="PROSITE" id="PS52004"/>
    </source>
</evidence>
<dbReference type="EMBL" id="MWQN01000003">
    <property type="protein sequence ID" value="OPC77947.1"/>
    <property type="molecule type" value="Genomic_DNA"/>
</dbReference>
<dbReference type="InterPro" id="IPR014031">
    <property type="entry name" value="Ketoacyl_synth_C"/>
</dbReference>
<dbReference type="SUPFAM" id="SSF53901">
    <property type="entry name" value="Thiolase-like"/>
    <property type="match status" value="4"/>
</dbReference>
<feature type="active site" description="Proton donor; for dehydratase activity" evidence="3">
    <location>
        <position position="1203"/>
    </location>
</feature>
<feature type="region of interest" description="C-terminal hotdog fold" evidence="3">
    <location>
        <begin position="1148"/>
        <end position="1291"/>
    </location>
</feature>
<dbReference type="STRING" id="159449.B4N89_37570"/>
<evidence type="ECO:0000313" key="8">
    <source>
        <dbReference type="Proteomes" id="UP000190037"/>
    </source>
</evidence>
<keyword evidence="1" id="KW-0596">Phosphopantetheine</keyword>
<name>A0A1T3NM76_9ACTN</name>
<dbReference type="RefSeq" id="WP_078981040.1">
    <property type="nucleotide sequence ID" value="NZ_MWQN01000003.1"/>
</dbReference>
<dbReference type="GO" id="GO:0006633">
    <property type="term" value="P:fatty acid biosynthetic process"/>
    <property type="evidence" value="ECO:0007669"/>
    <property type="project" value="TreeGrafter"/>
</dbReference>
<dbReference type="CDD" id="cd00833">
    <property type="entry name" value="PKS"/>
    <property type="match status" value="1"/>
</dbReference>
<dbReference type="PANTHER" id="PTHR43775:SF37">
    <property type="entry name" value="SI:DKEY-61P9.11"/>
    <property type="match status" value="1"/>
</dbReference>
<dbReference type="GO" id="GO:0004312">
    <property type="term" value="F:fatty acid synthase activity"/>
    <property type="evidence" value="ECO:0007669"/>
    <property type="project" value="TreeGrafter"/>
</dbReference>
<dbReference type="InterPro" id="IPR016039">
    <property type="entry name" value="Thiolase-like"/>
</dbReference>
<dbReference type="Gene3D" id="3.40.47.10">
    <property type="match status" value="2"/>
</dbReference>
<sequence length="1409" mass="147898">MDFPAIAIVGRGCVLPGALTPAELWDTVVSGAVRLTPFSIGRPTAGPEWSGADPASTVFGHVTGFEERFDPYGLAIDAEQIKGLDPTVRWVVHATRQALAEVDRLGLHRRTGLVLGNISCPTTSMVAYAEDVWLRSQPAEVRAEWPRHDRHSPIPMSRFCFGLPAQLVAQAFELRAGAVVLEAACASALYAIELACRKLHFRQADLMVAGALNGGAPEIISHGMGRLGALSPSARSRPFHREADGLVPAEGTAMVALMRLEDALVADVPVLGVIRGIGATNDGGRGGMLVPDGGQQQRAMSLAYRAAGIDPKTVSLLECHATGTAVGDTVELGCAARIFAERTDLPIGSVKGNLGHPLTAASGAALLKVLGAMEHGTLPPTVGADDANEALRGTPLRPLARPEEWRGLRRAAVSGFGFGGVNAHLVVDAWNTADRASTSFPGVAVPGPAGRRRHRVAIVGLGARVGDGDTTGDFVEALLTGEPRLRPPRTVELRVDGLRMPPNDMLQTSGEHLLVLEAARDAARALTLPDERTMVLVGVGSATVHAEFSVWHNRTTLEARRSAAAAASSEDRVADPLNCPPWSLGGLGNIAANRISAQLRLTDASVAVCAEEASGIRALDLAVDAIGSGASDAALVGAVDLASTVVHRSVVRDLGLPGAEGNAAVVLALKRLDHARRDGDPILAVIGPQGEDGDADEASQGTVDLVVGDLDPLSAPAERPDRLDPSGLFGRPHCAAGLLSVACAAVALYHRTVPVVGAQASSRAELARAKVTVAPLGAPPAELLLSAGDTAPAATGVATLGRRAEGQTPARRLSSIAFFDLRTVLRLQDARPARELVTLPAARRVPAAEIGGAAGPGEAPVAVAVPVAAPGPAPASSPAPAPAPAPVPAPVPVSVPVAVSVEETLVPTALSAHQRAVGRSHVHFMNTRHENHLLFLEVQRQATRALLEVAGMFQQSYGPQADAFVADSGGPVAPVAPVGRGAQAVPVASVASVAPTLPIPSAPPTPPIEPVAEVAALVPEPQPGPAEREFMVSPDADPWVLDHCPTWTLPVLPMMCTVDHLFQAASTYTGLRATGLRELRLQRWIPVVSPTRLLTRVEPMAGRGRDVHVSLLMWRPARNEALSRFEPVAEATITFDRPDTPAPLPPLTDARRADLPYLTHRLPHGPAFRYLTEVGYGSGGAFGILDAQRGSVPGTFTHPGLLDAATHIIADRVFWLPYPQVGPNVVPYPHGLVRMDLFAPFPTEGQLRVEARPGGSEGDLLFVDFQVLAGDRLCAAFRNVSMVSPPSVLELQSGADRRAFLLERRPAPKMSLSQVVGGASRLDRAVLETADWPTGGLAYVYGLPAGAPARLHAEEVAMREHVARAHGEHPARVVVDVRNRIAWLSDQPDTRHHLVVHADAESITVEDRP</sequence>
<evidence type="ECO:0000256" key="4">
    <source>
        <dbReference type="RuleBase" id="RU003694"/>
    </source>
</evidence>
<dbReference type="PANTHER" id="PTHR43775">
    <property type="entry name" value="FATTY ACID SYNTHASE"/>
    <property type="match status" value="1"/>
</dbReference>
<feature type="region of interest" description="N-terminal hotdog fold" evidence="3">
    <location>
        <begin position="1011"/>
        <end position="1129"/>
    </location>
</feature>
<gene>
    <name evidence="7" type="ORF">B4N89_37570</name>
</gene>
<dbReference type="PROSITE" id="PS52019">
    <property type="entry name" value="PKS_MFAS_DH"/>
    <property type="match status" value="1"/>
</dbReference>
<feature type="domain" description="PKS/mFAS DH" evidence="6">
    <location>
        <begin position="1011"/>
        <end position="1291"/>
    </location>
</feature>
<keyword evidence="2" id="KW-0597">Phosphoprotein</keyword>
<accession>A0A1T3NM76</accession>
<dbReference type="SMART" id="SM00825">
    <property type="entry name" value="PKS_KS"/>
    <property type="match status" value="1"/>
</dbReference>
<keyword evidence="4" id="KW-0808">Transferase</keyword>
<dbReference type="Pfam" id="PF02801">
    <property type="entry name" value="Ketoacyl-synt_C"/>
    <property type="match status" value="1"/>
</dbReference>
<reference evidence="7 8" key="1">
    <citation type="submission" date="2017-03" db="EMBL/GenBank/DDBJ databases">
        <title>Draft genome sequence of Streptomyces scabrisporus NF3, endophyte isolated from Amphipterygium adstringens.</title>
        <authorList>
            <person name="Vazquez M."/>
            <person name="Ceapa C.D."/>
            <person name="Rodriguez Luna D."/>
            <person name="Sanchez Esquivel S."/>
        </authorList>
    </citation>
    <scope>NUCLEOTIDE SEQUENCE [LARGE SCALE GENOMIC DNA]</scope>
    <source>
        <strain evidence="7 8">NF3</strain>
    </source>
</reference>
<evidence type="ECO:0000256" key="1">
    <source>
        <dbReference type="ARBA" id="ARBA00022450"/>
    </source>
</evidence>
<protein>
    <submittedName>
        <fullName evidence="7">Uncharacterized protein</fullName>
    </submittedName>
</protein>
<comment type="caution">
    <text evidence="7">The sequence shown here is derived from an EMBL/GenBank/DDBJ whole genome shotgun (WGS) entry which is preliminary data.</text>
</comment>
<feature type="domain" description="Ketosynthase family 3 (KS3)" evidence="5">
    <location>
        <begin position="3"/>
        <end position="429"/>
    </location>
</feature>
<feature type="active site" description="Proton acceptor; for dehydratase activity" evidence="3">
    <location>
        <position position="1043"/>
    </location>
</feature>
<dbReference type="PROSITE" id="PS52004">
    <property type="entry name" value="KS3_2"/>
    <property type="match status" value="1"/>
</dbReference>
<evidence type="ECO:0000256" key="2">
    <source>
        <dbReference type="ARBA" id="ARBA00022553"/>
    </source>
</evidence>
<evidence type="ECO:0000256" key="3">
    <source>
        <dbReference type="PROSITE-ProRule" id="PRU01363"/>
    </source>
</evidence>
<dbReference type="InterPro" id="IPR014030">
    <property type="entry name" value="Ketoacyl_synth_N"/>
</dbReference>
<proteinExistence type="inferred from homology"/>
<keyword evidence="8" id="KW-1185">Reference proteome</keyword>
<dbReference type="Proteomes" id="UP000190037">
    <property type="component" value="Unassembled WGS sequence"/>
</dbReference>
<dbReference type="Pfam" id="PF00109">
    <property type="entry name" value="ketoacyl-synt"/>
    <property type="match status" value="2"/>
</dbReference>
<dbReference type="InterPro" id="IPR049900">
    <property type="entry name" value="PKS_mFAS_DH"/>
</dbReference>